<keyword evidence="3" id="KW-1185">Reference proteome</keyword>
<reference evidence="1" key="1">
    <citation type="submission" date="2023-06" db="EMBL/GenBank/DDBJ databases">
        <authorList>
            <person name="Kurt Z."/>
        </authorList>
    </citation>
    <scope>NUCLEOTIDE SEQUENCE</scope>
</reference>
<name>A0AA86R564_9EUKA</name>
<gene>
    <name evidence="1" type="ORF">HINF_LOCUS53978</name>
    <name evidence="2" type="ORF">HINF_LOCUS65598</name>
</gene>
<reference evidence="2 3" key="2">
    <citation type="submission" date="2024-07" db="EMBL/GenBank/DDBJ databases">
        <authorList>
            <person name="Akdeniz Z."/>
        </authorList>
    </citation>
    <scope>NUCLEOTIDE SEQUENCE [LARGE SCALE GENOMIC DNA]</scope>
</reference>
<dbReference type="EMBL" id="CAXDID020000432">
    <property type="protein sequence ID" value="CAL6091043.1"/>
    <property type="molecule type" value="Genomic_DNA"/>
</dbReference>
<evidence type="ECO:0000313" key="1">
    <source>
        <dbReference type="EMBL" id="CAI9966333.1"/>
    </source>
</evidence>
<dbReference type="EMBL" id="CATOUU010001005">
    <property type="protein sequence ID" value="CAI9966333.1"/>
    <property type="molecule type" value="Genomic_DNA"/>
</dbReference>
<accession>A0AA86R564</accession>
<dbReference type="Proteomes" id="UP001642409">
    <property type="component" value="Unassembled WGS sequence"/>
</dbReference>
<proteinExistence type="predicted"/>
<protein>
    <submittedName>
        <fullName evidence="2">Hypothetical_protein</fullName>
    </submittedName>
</protein>
<dbReference type="AlphaFoldDB" id="A0AA86R564"/>
<sequence>MIYILSSITIQQQIQDMQHTQVCQKQLILDDNKYSYCQKAHNINGLITNDIVLSKKVDSIYVYSDAVQQSTINVQMLDLDTFAVFGFNIQTKNIFDSVINVTINFSTVTSALICIQCDVQIESSVLVFIANGSCLSGILSYSQNKLIIQNSAIQFRFSTMQAAGIVIRAEPLIFTLSDTNISGFNYKQSEFSGYIASENNAHITLNNIQICTKMSAFGSLSKNIVTTGIILDCITVCQSKFHVYGICLQQLEFGTLNKILECLYPFIFNGVGCQCDNGFLLNGSTCVNVLDELFDLDMELNQNIIKLQDKITQDNVIIQEYIVGNYTQLHQQVQDSDLIIQDRIISNFSLQQQYLQNNYSTLENMIKNQFSNQQLVMMNNINTLANSIVSSTNLLQSYINGNFSQQSSQITANYILIEKSIISNVTSLNNLVSNNYITTNNNIIQNFSKADSNLQSATVVIDQKVNTIQNQLSNQIIGYQQYSDNRVTTTQQYIVNQINSLLAQVQNIYLKKVDYKC</sequence>
<evidence type="ECO:0000313" key="2">
    <source>
        <dbReference type="EMBL" id="CAL6091043.1"/>
    </source>
</evidence>
<evidence type="ECO:0000313" key="3">
    <source>
        <dbReference type="Proteomes" id="UP001642409"/>
    </source>
</evidence>
<organism evidence="1">
    <name type="scientific">Hexamita inflata</name>
    <dbReference type="NCBI Taxonomy" id="28002"/>
    <lineage>
        <taxon>Eukaryota</taxon>
        <taxon>Metamonada</taxon>
        <taxon>Diplomonadida</taxon>
        <taxon>Hexamitidae</taxon>
        <taxon>Hexamitinae</taxon>
        <taxon>Hexamita</taxon>
    </lineage>
</organism>
<comment type="caution">
    <text evidence="1">The sequence shown here is derived from an EMBL/GenBank/DDBJ whole genome shotgun (WGS) entry which is preliminary data.</text>
</comment>